<comment type="caution">
    <text evidence="1">The sequence shown here is derived from an EMBL/GenBank/DDBJ whole genome shotgun (WGS) entry which is preliminary data.</text>
</comment>
<keyword evidence="2" id="KW-1185">Reference proteome</keyword>
<accession>A0ABV7G9Y7</accession>
<dbReference type="RefSeq" id="WP_248936431.1">
    <property type="nucleotide sequence ID" value="NZ_JAKILF010000005.1"/>
</dbReference>
<proteinExistence type="predicted"/>
<dbReference type="EMBL" id="JBHRTD010000001">
    <property type="protein sequence ID" value="MFC3136627.1"/>
    <property type="molecule type" value="Genomic_DNA"/>
</dbReference>
<name>A0ABV7G9Y7_9GAMM</name>
<dbReference type="Proteomes" id="UP001595621">
    <property type="component" value="Unassembled WGS sequence"/>
</dbReference>
<protein>
    <submittedName>
        <fullName evidence="1">Uncharacterized protein</fullName>
    </submittedName>
</protein>
<organism evidence="1 2">
    <name type="scientific">Shewanella submarina</name>
    <dbReference type="NCBI Taxonomy" id="2016376"/>
    <lineage>
        <taxon>Bacteria</taxon>
        <taxon>Pseudomonadati</taxon>
        <taxon>Pseudomonadota</taxon>
        <taxon>Gammaproteobacteria</taxon>
        <taxon>Alteromonadales</taxon>
        <taxon>Shewanellaceae</taxon>
        <taxon>Shewanella</taxon>
    </lineage>
</organism>
<reference evidence="2" key="1">
    <citation type="journal article" date="2019" name="Int. J. Syst. Evol. Microbiol.">
        <title>The Global Catalogue of Microorganisms (GCM) 10K type strain sequencing project: providing services to taxonomists for standard genome sequencing and annotation.</title>
        <authorList>
            <consortium name="The Broad Institute Genomics Platform"/>
            <consortium name="The Broad Institute Genome Sequencing Center for Infectious Disease"/>
            <person name="Wu L."/>
            <person name="Ma J."/>
        </authorList>
    </citation>
    <scope>NUCLEOTIDE SEQUENCE [LARGE SCALE GENOMIC DNA]</scope>
    <source>
        <strain evidence="2">KCTC 52277</strain>
    </source>
</reference>
<sequence>MIENIPSITFTIRRGDTYTSPKYTFFNEEIPPGITQEELDKGIAEGIYTYRNWNDYQVDADVFMGDVLVFTLTDYMKISEAGRYLYFQMSADETKEIAGKFAALPAAAIYDLQACHMTDQTVYTLWRGEFKVIADITQRDVCGGATA</sequence>
<evidence type="ECO:0000313" key="2">
    <source>
        <dbReference type="Proteomes" id="UP001595621"/>
    </source>
</evidence>
<gene>
    <name evidence="1" type="ORF">ACFOE0_00280</name>
</gene>
<evidence type="ECO:0000313" key="1">
    <source>
        <dbReference type="EMBL" id="MFC3136627.1"/>
    </source>
</evidence>